<name>A0AAV2RVP4_MEGNR</name>
<keyword evidence="2" id="KW-1185">Reference proteome</keyword>
<dbReference type="AlphaFoldDB" id="A0AAV2RVP4"/>
<dbReference type="EMBL" id="CAXKWB010035751">
    <property type="protein sequence ID" value="CAL4147176.1"/>
    <property type="molecule type" value="Genomic_DNA"/>
</dbReference>
<evidence type="ECO:0000313" key="2">
    <source>
        <dbReference type="Proteomes" id="UP001497623"/>
    </source>
</evidence>
<evidence type="ECO:0000313" key="1">
    <source>
        <dbReference type="EMBL" id="CAL4147176.1"/>
    </source>
</evidence>
<comment type="caution">
    <text evidence="1">The sequence shown here is derived from an EMBL/GenBank/DDBJ whole genome shotgun (WGS) entry which is preliminary data.</text>
</comment>
<protein>
    <submittedName>
        <fullName evidence="1">Uncharacterized protein</fullName>
    </submittedName>
</protein>
<accession>A0AAV2RVP4</accession>
<gene>
    <name evidence="1" type="ORF">MNOR_LOCUS29991</name>
</gene>
<feature type="non-terminal residue" evidence="1">
    <location>
        <position position="1"/>
    </location>
</feature>
<dbReference type="Proteomes" id="UP001497623">
    <property type="component" value="Unassembled WGS sequence"/>
</dbReference>
<proteinExistence type="predicted"/>
<reference evidence="1 2" key="1">
    <citation type="submission" date="2024-05" db="EMBL/GenBank/DDBJ databases">
        <authorList>
            <person name="Wallberg A."/>
        </authorList>
    </citation>
    <scope>NUCLEOTIDE SEQUENCE [LARGE SCALE GENOMIC DNA]</scope>
</reference>
<organism evidence="1 2">
    <name type="scientific">Meganyctiphanes norvegica</name>
    <name type="common">Northern krill</name>
    <name type="synonym">Thysanopoda norvegica</name>
    <dbReference type="NCBI Taxonomy" id="48144"/>
    <lineage>
        <taxon>Eukaryota</taxon>
        <taxon>Metazoa</taxon>
        <taxon>Ecdysozoa</taxon>
        <taxon>Arthropoda</taxon>
        <taxon>Crustacea</taxon>
        <taxon>Multicrustacea</taxon>
        <taxon>Malacostraca</taxon>
        <taxon>Eumalacostraca</taxon>
        <taxon>Eucarida</taxon>
        <taxon>Euphausiacea</taxon>
        <taxon>Euphausiidae</taxon>
        <taxon>Meganyctiphanes</taxon>
    </lineage>
</organism>
<sequence length="143" mass="14974">PRVSILTPPGLIWGNTSPTGQLRALTGAPSANTSPATPPWVSAGPIGVPLWPSKGVKAPTSSPWREMSLCGILLGTSHAVSLTGNTSSIFLFSVLVREVCGKTLTSLNETCLVRPDLIDLTIQVPSPNNSTNLKGPCHRGRIL</sequence>